<dbReference type="InterPro" id="IPR050863">
    <property type="entry name" value="CenT-Element_Derived"/>
</dbReference>
<evidence type="ECO:0000259" key="1">
    <source>
        <dbReference type="Pfam" id="PF03184"/>
    </source>
</evidence>
<protein>
    <recommendedName>
        <fullName evidence="1">DDE-1 domain-containing protein</fullName>
    </recommendedName>
</protein>
<evidence type="ECO:0000313" key="2">
    <source>
        <dbReference type="EMBL" id="CAE1309735.1"/>
    </source>
</evidence>
<dbReference type="Proteomes" id="UP000597762">
    <property type="component" value="Unassembled WGS sequence"/>
</dbReference>
<name>A0A812DWY4_ACAPH</name>
<gene>
    <name evidence="2" type="ORF">SPHA_61410</name>
</gene>
<accession>A0A812DWY4</accession>
<dbReference type="GO" id="GO:0005634">
    <property type="term" value="C:nucleus"/>
    <property type="evidence" value="ECO:0007669"/>
    <property type="project" value="TreeGrafter"/>
</dbReference>
<dbReference type="GO" id="GO:0003677">
    <property type="term" value="F:DNA binding"/>
    <property type="evidence" value="ECO:0007669"/>
    <property type="project" value="TreeGrafter"/>
</dbReference>
<comment type="caution">
    <text evidence="2">The sequence shown here is derived from an EMBL/GenBank/DDBJ whole genome shotgun (WGS) entry which is preliminary data.</text>
</comment>
<proteinExistence type="predicted"/>
<reference evidence="2" key="1">
    <citation type="submission" date="2021-01" db="EMBL/GenBank/DDBJ databases">
        <authorList>
            <person name="Li R."/>
            <person name="Bekaert M."/>
        </authorList>
    </citation>
    <scope>NUCLEOTIDE SEQUENCE</scope>
    <source>
        <strain evidence="2">Farmed</strain>
    </source>
</reference>
<dbReference type="InterPro" id="IPR004875">
    <property type="entry name" value="DDE_SF_endonuclease_dom"/>
</dbReference>
<feature type="domain" description="DDE-1" evidence="1">
    <location>
        <begin position="1"/>
        <end position="119"/>
    </location>
</feature>
<dbReference type="EMBL" id="CAHIKZ030004340">
    <property type="protein sequence ID" value="CAE1309735.1"/>
    <property type="molecule type" value="Genomic_DNA"/>
</dbReference>
<sequence>MNEDLFVDYMLRFIQHTGCTKERPVLLILDNVEEHITIKTIDLARENGVLLLTLPSHTSHRLQPLDKAVYGPFKKAYNAAMDGWIRSHPGRTVTIYDIPTIVSEAHLCAMSQRNIKAGFAATGIYPYNSWMLILLQLQLLTVKILKQMQMLQIWIQFLVQAQVLWVHCRSQDLVLVAWVNSLFPVLVNTSRHQQSILSQELNQEKQKGEERKEQPKY</sequence>
<evidence type="ECO:0000313" key="3">
    <source>
        <dbReference type="Proteomes" id="UP000597762"/>
    </source>
</evidence>
<dbReference type="AlphaFoldDB" id="A0A812DWY4"/>
<organism evidence="2 3">
    <name type="scientific">Acanthosepion pharaonis</name>
    <name type="common">Pharaoh cuttlefish</name>
    <name type="synonym">Sepia pharaonis</name>
    <dbReference type="NCBI Taxonomy" id="158019"/>
    <lineage>
        <taxon>Eukaryota</taxon>
        <taxon>Metazoa</taxon>
        <taxon>Spiralia</taxon>
        <taxon>Lophotrochozoa</taxon>
        <taxon>Mollusca</taxon>
        <taxon>Cephalopoda</taxon>
        <taxon>Coleoidea</taxon>
        <taxon>Decapodiformes</taxon>
        <taxon>Sepiida</taxon>
        <taxon>Sepiina</taxon>
        <taxon>Sepiidae</taxon>
        <taxon>Acanthosepion</taxon>
    </lineage>
</organism>
<keyword evidence="3" id="KW-1185">Reference proteome</keyword>
<dbReference type="PANTHER" id="PTHR19303">
    <property type="entry name" value="TRANSPOSON"/>
    <property type="match status" value="1"/>
</dbReference>
<dbReference type="Pfam" id="PF03184">
    <property type="entry name" value="DDE_1"/>
    <property type="match status" value="1"/>
</dbReference>
<dbReference type="PANTHER" id="PTHR19303:SF74">
    <property type="entry name" value="POGO TRANSPOSABLE ELEMENT WITH KRAB DOMAIN"/>
    <property type="match status" value="1"/>
</dbReference>
<dbReference type="OrthoDB" id="6277218at2759"/>